<dbReference type="Pfam" id="PF18148">
    <property type="entry name" value="RGS_DHEX"/>
    <property type="match status" value="1"/>
</dbReference>
<dbReference type="AlphaFoldDB" id="A0A4W6D4N0"/>
<dbReference type="Proteomes" id="UP000314980">
    <property type="component" value="Unassembled WGS sequence"/>
</dbReference>
<dbReference type="GO" id="GO:0009968">
    <property type="term" value="P:negative regulation of signal transduction"/>
    <property type="evidence" value="ECO:0007669"/>
    <property type="project" value="UniProtKB-KW"/>
</dbReference>
<feature type="domain" description="RGS" evidence="3">
    <location>
        <begin position="298"/>
        <end position="413"/>
    </location>
</feature>
<dbReference type="PROSITE" id="PS50132">
    <property type="entry name" value="RGS"/>
    <property type="match status" value="1"/>
</dbReference>
<protein>
    <submittedName>
        <fullName evidence="5">Regulator of G protein signaling 9a</fullName>
    </submittedName>
</protein>
<dbReference type="InterPro" id="IPR036390">
    <property type="entry name" value="WH_DNA-bd_sf"/>
</dbReference>
<evidence type="ECO:0000256" key="2">
    <source>
        <dbReference type="SAM" id="Phobius"/>
    </source>
</evidence>
<proteinExistence type="predicted"/>
<reference evidence="5" key="3">
    <citation type="submission" date="2025-09" db="UniProtKB">
        <authorList>
            <consortium name="Ensembl"/>
        </authorList>
    </citation>
    <scope>IDENTIFICATION</scope>
</reference>
<dbReference type="SUPFAM" id="SSF48097">
    <property type="entry name" value="Regulator of G-protein signaling, RGS"/>
    <property type="match status" value="1"/>
</dbReference>
<dbReference type="SUPFAM" id="SSF48670">
    <property type="entry name" value="Transducin (heterotrimeric G protein), gamma chain"/>
    <property type="match status" value="1"/>
</dbReference>
<evidence type="ECO:0000313" key="5">
    <source>
        <dbReference type="Ensembl" id="ENSLCAP00010019686.1"/>
    </source>
</evidence>
<keyword evidence="6" id="KW-1185">Reference proteome</keyword>
<dbReference type="PANTHER" id="PTHR45746:SF8">
    <property type="entry name" value="REGULATOR OF G PROTEIN-SIGNALING 9A"/>
    <property type="match status" value="1"/>
</dbReference>
<feature type="domain" description="DEP" evidence="4">
    <location>
        <begin position="80"/>
        <end position="136"/>
    </location>
</feature>
<dbReference type="InterPro" id="IPR036284">
    <property type="entry name" value="GGL_sf"/>
</dbReference>
<dbReference type="CDD" id="cd04450">
    <property type="entry name" value="DEP_RGS7-like"/>
    <property type="match status" value="1"/>
</dbReference>
<dbReference type="SMART" id="SM01224">
    <property type="entry name" value="G_gamma"/>
    <property type="match status" value="1"/>
</dbReference>
<dbReference type="FunFam" id="1.10.167.10:FF:000001">
    <property type="entry name" value="Putative regulator of g-protein signaling 12"/>
    <property type="match status" value="1"/>
</dbReference>
<feature type="transmembrane region" description="Helical" evidence="2">
    <location>
        <begin position="225"/>
        <end position="247"/>
    </location>
</feature>
<reference evidence="6" key="1">
    <citation type="submission" date="2015-09" db="EMBL/GenBank/DDBJ databases">
        <authorList>
            <person name="Sai Rama Sridatta P."/>
        </authorList>
    </citation>
    <scope>NUCLEOTIDE SEQUENCE [LARGE SCALE GENOMIC DNA]</scope>
</reference>
<dbReference type="GO" id="GO:0005096">
    <property type="term" value="F:GTPase activator activity"/>
    <property type="evidence" value="ECO:0007669"/>
    <property type="project" value="TreeGrafter"/>
</dbReference>
<dbReference type="Gene3D" id="1.10.1240.60">
    <property type="match status" value="1"/>
</dbReference>
<sequence length="441" mass="51530">MIFDQFDQRTVSNENSLKNSRKLRSGLSNMNDVDRSLKTQDMHSASNLLVLVKNSFTSIQRLESVVCIQSMQHSSSSLCSLTGKDIIAWIANKMKTTPEESNAFGTMLVAYGYIYPLQNHKKLVMCNDTSLYRFQTPYFWPTQKWVAEDSDYAIYLAKRNIRKKGKLEPYEQAHYNHLHEWLNHKWDFIVMQATEQYKAGKERKKPDRVVFDCQERAYWILNRPPVSVCVCVLLCVFIYTLCLCRLVKYITTYKNHDPFLAPCLPSNPWQTDNDTYWTLNMRRVDVPTKMRVERWSFSLFELLTDLRGRDDFKIFLKKEFSGENLAFWEAAEELKWGTASSMSAKAETIFKTFLAPGAPRWINIDGRTMGLTVKGLEHPHRYVLEAAQTHVFLLMKKDTFFRYLKSPVYKDIQKKALNPEPHNFRLVAKMILFHAAVLSDI</sequence>
<evidence type="ECO:0000313" key="6">
    <source>
        <dbReference type="Proteomes" id="UP000314980"/>
    </source>
</evidence>
<accession>A0A4W6D4N0</accession>
<dbReference type="InterPro" id="IPR040759">
    <property type="entry name" value="RGS_DHEX"/>
</dbReference>
<keyword evidence="2" id="KW-1133">Transmembrane helix</keyword>
<dbReference type="InterPro" id="IPR015898">
    <property type="entry name" value="G-protein_gamma-like_dom"/>
</dbReference>
<dbReference type="PANTHER" id="PTHR45746">
    <property type="entry name" value="LP21163P"/>
    <property type="match status" value="1"/>
</dbReference>
<reference evidence="5" key="2">
    <citation type="submission" date="2025-08" db="UniProtKB">
        <authorList>
            <consortium name="Ensembl"/>
        </authorList>
    </citation>
    <scope>IDENTIFICATION</scope>
</reference>
<evidence type="ECO:0000259" key="3">
    <source>
        <dbReference type="PROSITE" id="PS50132"/>
    </source>
</evidence>
<evidence type="ECO:0000259" key="4">
    <source>
        <dbReference type="PROSITE" id="PS50186"/>
    </source>
</evidence>
<dbReference type="Pfam" id="PF00615">
    <property type="entry name" value="RGS"/>
    <property type="match status" value="1"/>
</dbReference>
<dbReference type="Gene3D" id="1.10.10.10">
    <property type="entry name" value="Winged helix-like DNA-binding domain superfamily/Winged helix DNA-binding domain"/>
    <property type="match status" value="1"/>
</dbReference>
<dbReference type="GeneTree" id="ENSGT00940000156505"/>
<dbReference type="PRINTS" id="PR01301">
    <property type="entry name" value="RGSPROTEIN"/>
</dbReference>
<dbReference type="GO" id="GO:0007186">
    <property type="term" value="P:G protein-coupled receptor signaling pathway"/>
    <property type="evidence" value="ECO:0007669"/>
    <property type="project" value="InterPro"/>
</dbReference>
<dbReference type="InterPro" id="IPR047016">
    <property type="entry name" value="RGS6/7/9/11"/>
</dbReference>
<dbReference type="SMART" id="SM00315">
    <property type="entry name" value="RGS"/>
    <property type="match status" value="1"/>
</dbReference>
<dbReference type="SUPFAM" id="SSF46785">
    <property type="entry name" value="Winged helix' DNA-binding domain"/>
    <property type="match status" value="1"/>
</dbReference>
<dbReference type="Gene3D" id="1.10.167.10">
    <property type="entry name" value="Regulator of G-protein Signalling 4, domain 2"/>
    <property type="match status" value="1"/>
</dbReference>
<dbReference type="Gene3D" id="4.10.260.10">
    <property type="entry name" value="Transducin (heterotrimeric G protein), gamma chain"/>
    <property type="match status" value="1"/>
</dbReference>
<dbReference type="InterPro" id="IPR047017">
    <property type="entry name" value="RGS6/7/9/11_DHEX_sf"/>
</dbReference>
<dbReference type="GO" id="GO:0005886">
    <property type="term" value="C:plasma membrane"/>
    <property type="evidence" value="ECO:0007669"/>
    <property type="project" value="TreeGrafter"/>
</dbReference>
<evidence type="ECO:0000256" key="1">
    <source>
        <dbReference type="ARBA" id="ARBA00022700"/>
    </source>
</evidence>
<dbReference type="PROSITE" id="PS50186">
    <property type="entry name" value="DEP"/>
    <property type="match status" value="1"/>
</dbReference>
<keyword evidence="2" id="KW-0812">Transmembrane</keyword>
<dbReference type="InterPro" id="IPR000591">
    <property type="entry name" value="DEP_dom"/>
</dbReference>
<dbReference type="GO" id="GO:0008277">
    <property type="term" value="P:regulation of G protein-coupled receptor signaling pathway"/>
    <property type="evidence" value="ECO:0007669"/>
    <property type="project" value="InterPro"/>
</dbReference>
<organism evidence="5 6">
    <name type="scientific">Lates calcarifer</name>
    <name type="common">Barramundi</name>
    <name type="synonym">Holocentrus calcarifer</name>
    <dbReference type="NCBI Taxonomy" id="8187"/>
    <lineage>
        <taxon>Eukaryota</taxon>
        <taxon>Metazoa</taxon>
        <taxon>Chordata</taxon>
        <taxon>Craniata</taxon>
        <taxon>Vertebrata</taxon>
        <taxon>Euteleostomi</taxon>
        <taxon>Actinopterygii</taxon>
        <taxon>Neopterygii</taxon>
        <taxon>Teleostei</taxon>
        <taxon>Neoteleostei</taxon>
        <taxon>Acanthomorphata</taxon>
        <taxon>Carangaria</taxon>
        <taxon>Carangaria incertae sedis</taxon>
        <taxon>Centropomidae</taxon>
        <taxon>Lates</taxon>
    </lineage>
</organism>
<dbReference type="InterPro" id="IPR044926">
    <property type="entry name" value="RGS_subdomain_2"/>
</dbReference>
<keyword evidence="1" id="KW-0734">Signal transduction inhibitor</keyword>
<dbReference type="GO" id="GO:0035556">
    <property type="term" value="P:intracellular signal transduction"/>
    <property type="evidence" value="ECO:0007669"/>
    <property type="project" value="InterPro"/>
</dbReference>
<keyword evidence="2" id="KW-0472">Membrane</keyword>
<dbReference type="InterPro" id="IPR036305">
    <property type="entry name" value="RGS_sf"/>
</dbReference>
<dbReference type="InterPro" id="IPR036388">
    <property type="entry name" value="WH-like_DNA-bd_sf"/>
</dbReference>
<dbReference type="GO" id="GO:0043005">
    <property type="term" value="C:neuron projection"/>
    <property type="evidence" value="ECO:0007669"/>
    <property type="project" value="TreeGrafter"/>
</dbReference>
<dbReference type="GO" id="GO:0005737">
    <property type="term" value="C:cytoplasm"/>
    <property type="evidence" value="ECO:0007669"/>
    <property type="project" value="TreeGrafter"/>
</dbReference>
<name>A0A4W6D4N0_LATCA</name>
<dbReference type="InterPro" id="IPR016137">
    <property type="entry name" value="RGS"/>
</dbReference>
<dbReference type="Ensembl" id="ENSLCAT00010020111.1">
    <property type="protein sequence ID" value="ENSLCAP00010019686.1"/>
    <property type="gene ID" value="ENSLCAG00010009293.1"/>
</dbReference>